<proteinExistence type="predicted"/>
<dbReference type="WBParaSite" id="nRc.2.0.1.t21511-RA">
    <property type="protein sequence ID" value="nRc.2.0.1.t21511-RA"/>
    <property type="gene ID" value="nRc.2.0.1.g21511"/>
</dbReference>
<evidence type="ECO:0000313" key="1">
    <source>
        <dbReference type="Proteomes" id="UP000887565"/>
    </source>
</evidence>
<keyword evidence="1" id="KW-1185">Reference proteome</keyword>
<name>A0A915J506_ROMCU</name>
<organism evidence="1 2">
    <name type="scientific">Romanomermis culicivorax</name>
    <name type="common">Nematode worm</name>
    <dbReference type="NCBI Taxonomy" id="13658"/>
    <lineage>
        <taxon>Eukaryota</taxon>
        <taxon>Metazoa</taxon>
        <taxon>Ecdysozoa</taxon>
        <taxon>Nematoda</taxon>
        <taxon>Enoplea</taxon>
        <taxon>Dorylaimia</taxon>
        <taxon>Mermithida</taxon>
        <taxon>Mermithoidea</taxon>
        <taxon>Mermithidae</taxon>
        <taxon>Romanomermis</taxon>
    </lineage>
</organism>
<dbReference type="AlphaFoldDB" id="A0A915J506"/>
<protein>
    <submittedName>
        <fullName evidence="2">Uncharacterized protein</fullName>
    </submittedName>
</protein>
<accession>A0A915J506</accession>
<reference evidence="2" key="1">
    <citation type="submission" date="2022-11" db="UniProtKB">
        <authorList>
            <consortium name="WormBaseParasite"/>
        </authorList>
    </citation>
    <scope>IDENTIFICATION</scope>
</reference>
<sequence length="196" mass="22417">MPLAALLASPCFAAKYAYVNDLLLGHAQNFDSAMRAAFYNCMWYRTNDNPQSHLTNWMNRIPMREPSFTSHPRTYVCNRFPLRPIIFDEEFHMETSIEQIDIDKSDYTANPHSRFHFYSTLLNIIDFQNRFLFPAPLPPSTEASALATPATPSDLTATATQITDFLKLTLDKISTSALVPMDESWMPKRPPPPIIR</sequence>
<evidence type="ECO:0000313" key="2">
    <source>
        <dbReference type="WBParaSite" id="nRc.2.0.1.t21511-RA"/>
    </source>
</evidence>
<dbReference type="Proteomes" id="UP000887565">
    <property type="component" value="Unplaced"/>
</dbReference>